<dbReference type="InterPro" id="IPR002222">
    <property type="entry name" value="Ribosomal_uS19"/>
</dbReference>
<dbReference type="GO" id="GO:0000028">
    <property type="term" value="P:ribosomal small subunit assembly"/>
    <property type="evidence" value="ECO:0007669"/>
    <property type="project" value="TreeGrafter"/>
</dbReference>
<keyword evidence="3" id="KW-0687">Ribonucleoprotein</keyword>
<dbReference type="FunFam" id="3.30.860.10:FF:000002">
    <property type="entry name" value="40S ribosomal protein S15"/>
    <property type="match status" value="1"/>
</dbReference>
<organism evidence="7 8">
    <name type="scientific">Nyctereutes procyonoides</name>
    <name type="common">Raccoon dog</name>
    <name type="synonym">Canis procyonoides</name>
    <dbReference type="NCBI Taxonomy" id="34880"/>
    <lineage>
        <taxon>Eukaryota</taxon>
        <taxon>Metazoa</taxon>
        <taxon>Chordata</taxon>
        <taxon>Craniata</taxon>
        <taxon>Vertebrata</taxon>
        <taxon>Euteleostomi</taxon>
        <taxon>Mammalia</taxon>
        <taxon>Eutheria</taxon>
        <taxon>Laurasiatheria</taxon>
        <taxon>Carnivora</taxon>
        <taxon>Caniformia</taxon>
        <taxon>Canidae</taxon>
        <taxon>Nyctereutes</taxon>
    </lineage>
</organism>
<dbReference type="PIRSF" id="PIRSF002144">
    <property type="entry name" value="Ribosomal_S19"/>
    <property type="match status" value="1"/>
</dbReference>
<dbReference type="Proteomes" id="UP000645828">
    <property type="component" value="Unassembled WGS sequence"/>
</dbReference>
<proteinExistence type="inferred from homology"/>
<gene>
    <name evidence="7" type="ORF">NYPRO_LOCUS24775</name>
</gene>
<dbReference type="GO" id="GO:0022627">
    <property type="term" value="C:cytosolic small ribosomal subunit"/>
    <property type="evidence" value="ECO:0007669"/>
    <property type="project" value="TreeGrafter"/>
</dbReference>
<evidence type="ECO:0000256" key="5">
    <source>
        <dbReference type="ARBA" id="ARBA00035469"/>
    </source>
</evidence>
<name>A0A811ZTN4_NYCPR</name>
<evidence type="ECO:0000256" key="6">
    <source>
        <dbReference type="ARBA" id="ARBA00045746"/>
    </source>
</evidence>
<reference evidence="7" key="1">
    <citation type="submission" date="2020-12" db="EMBL/GenBank/DDBJ databases">
        <authorList>
            <consortium name="Molecular Ecology Group"/>
        </authorList>
    </citation>
    <scope>NUCLEOTIDE SEQUENCE</scope>
    <source>
        <strain evidence="7">TBG_1078</strain>
    </source>
</reference>
<accession>A0A811ZTN4</accession>
<dbReference type="HAMAP" id="MF_00531">
    <property type="entry name" value="Ribosomal_uS19"/>
    <property type="match status" value="1"/>
</dbReference>
<evidence type="ECO:0000313" key="8">
    <source>
        <dbReference type="Proteomes" id="UP000645828"/>
    </source>
</evidence>
<comment type="subunit">
    <text evidence="4">Component of the small ribosomal subunit.</text>
</comment>
<dbReference type="PANTHER" id="PTHR11880:SF2">
    <property type="entry name" value="SMALL RIBOSOMAL SUBUNIT PROTEIN US19"/>
    <property type="match status" value="1"/>
</dbReference>
<evidence type="ECO:0000256" key="1">
    <source>
        <dbReference type="ARBA" id="ARBA00007345"/>
    </source>
</evidence>
<dbReference type="Gene3D" id="3.30.860.10">
    <property type="entry name" value="30s Ribosomal Protein S19, Chain A"/>
    <property type="match status" value="1"/>
</dbReference>
<evidence type="ECO:0000256" key="3">
    <source>
        <dbReference type="ARBA" id="ARBA00023274"/>
    </source>
</evidence>
<dbReference type="PANTHER" id="PTHR11880">
    <property type="entry name" value="RIBOSOMAL PROTEIN S19P FAMILY MEMBER"/>
    <property type="match status" value="1"/>
</dbReference>
<evidence type="ECO:0000256" key="2">
    <source>
        <dbReference type="ARBA" id="ARBA00022980"/>
    </source>
</evidence>
<evidence type="ECO:0000313" key="7">
    <source>
        <dbReference type="EMBL" id="CAD7691981.1"/>
    </source>
</evidence>
<dbReference type="InterPro" id="IPR023575">
    <property type="entry name" value="Ribosomal_uS19_SF"/>
</dbReference>
<keyword evidence="2" id="KW-0689">Ribosomal protein</keyword>
<dbReference type="AlphaFoldDB" id="A0A811ZTN4"/>
<evidence type="ECO:0000256" key="4">
    <source>
        <dbReference type="ARBA" id="ARBA00035021"/>
    </source>
</evidence>
<comment type="similarity">
    <text evidence="1">Belongs to the universal ribosomal protein uS19 family.</text>
</comment>
<comment type="function">
    <text evidence="6">Component of the small ribosomal subunit. The ribosome is a large ribonucleoprotein complex responsible for the synthesis of proteins in the cell.</text>
</comment>
<protein>
    <recommendedName>
        <fullName evidence="5">40S ribosomal protein S15</fullName>
    </recommendedName>
</protein>
<dbReference type="Pfam" id="PF00203">
    <property type="entry name" value="Ribosomal_S19"/>
    <property type="match status" value="1"/>
</dbReference>
<dbReference type="GO" id="GO:0003735">
    <property type="term" value="F:structural constituent of ribosome"/>
    <property type="evidence" value="ECO:0007669"/>
    <property type="project" value="InterPro"/>
</dbReference>
<dbReference type="GO" id="GO:0006412">
    <property type="term" value="P:translation"/>
    <property type="evidence" value="ECO:0007669"/>
    <property type="project" value="InterPro"/>
</dbReference>
<dbReference type="EMBL" id="CAJHUB010000775">
    <property type="protein sequence ID" value="CAD7691981.1"/>
    <property type="molecule type" value="Genomic_DNA"/>
</dbReference>
<comment type="caution">
    <text evidence="7">The sequence shown here is derived from an EMBL/GenBank/DDBJ whole genome shotgun (WGS) entry which is preliminary data.</text>
</comment>
<keyword evidence="8" id="KW-1185">Reference proteome</keyword>
<dbReference type="SUPFAM" id="SSF54570">
    <property type="entry name" value="Ribosomal protein S19"/>
    <property type="match status" value="1"/>
</dbReference>
<sequence>MMAEVEQKKKCIFHKFTYCGMDLGQLLDIFPEQLIQLYSAQQWWILNWGLQRKQPSLLKHLSKAKKEAPLMEKPEVAKTHLWDIIMLPKMAASMFGVYYSKIFNQVEIKPEMIGHYQGEFSNTCNPVKYGRPGIRSLTPQGSSLSSILFGQ</sequence>